<comment type="caution">
    <text evidence="2">The sequence shown here is derived from an EMBL/GenBank/DDBJ whole genome shotgun (WGS) entry which is preliminary data.</text>
</comment>
<feature type="compositionally biased region" description="Polar residues" evidence="1">
    <location>
        <begin position="101"/>
        <end position="114"/>
    </location>
</feature>
<reference evidence="2" key="1">
    <citation type="journal article" date="2022" name="bioRxiv">
        <title>Sequencing and chromosome-scale assembly of the giantPleurodeles waltlgenome.</title>
        <authorList>
            <person name="Brown T."/>
            <person name="Elewa A."/>
            <person name="Iarovenko S."/>
            <person name="Subramanian E."/>
            <person name="Araus A.J."/>
            <person name="Petzold A."/>
            <person name="Susuki M."/>
            <person name="Suzuki K.-i.T."/>
            <person name="Hayashi T."/>
            <person name="Toyoda A."/>
            <person name="Oliveira C."/>
            <person name="Osipova E."/>
            <person name="Leigh N.D."/>
            <person name="Simon A."/>
            <person name="Yun M.H."/>
        </authorList>
    </citation>
    <scope>NUCLEOTIDE SEQUENCE</scope>
    <source>
        <strain evidence="2">20211129_DDA</strain>
        <tissue evidence="2">Liver</tissue>
    </source>
</reference>
<keyword evidence="3" id="KW-1185">Reference proteome</keyword>
<accession>A0AAV7TBW3</accession>
<dbReference type="Proteomes" id="UP001066276">
    <property type="component" value="Chromosome 4_1"/>
</dbReference>
<name>A0AAV7TBW3_PLEWA</name>
<evidence type="ECO:0000256" key="1">
    <source>
        <dbReference type="SAM" id="MobiDB-lite"/>
    </source>
</evidence>
<feature type="region of interest" description="Disordered" evidence="1">
    <location>
        <begin position="32"/>
        <end position="114"/>
    </location>
</feature>
<evidence type="ECO:0000313" key="2">
    <source>
        <dbReference type="EMBL" id="KAJ1173378.1"/>
    </source>
</evidence>
<protein>
    <submittedName>
        <fullName evidence="2">Uncharacterized protein</fullName>
    </submittedName>
</protein>
<proteinExistence type="predicted"/>
<feature type="compositionally biased region" description="Basic and acidic residues" evidence="1">
    <location>
        <begin position="70"/>
        <end position="79"/>
    </location>
</feature>
<gene>
    <name evidence="2" type="ORF">NDU88_005214</name>
</gene>
<dbReference type="EMBL" id="JANPWB010000007">
    <property type="protein sequence ID" value="KAJ1173378.1"/>
    <property type="molecule type" value="Genomic_DNA"/>
</dbReference>
<evidence type="ECO:0000313" key="3">
    <source>
        <dbReference type="Proteomes" id="UP001066276"/>
    </source>
</evidence>
<dbReference type="AlphaFoldDB" id="A0AAV7TBW3"/>
<sequence length="114" mass="11699">MAVPIPLHWGIPARAASSGPSAAQFRLLLPSEGVPGSPSPVAGLLQAGAPLRPGPAELTRPQYSASPEAAAHRGREGHRSSLAPASRSRFLKHPEFEAGSPSASKLQPPISSSL</sequence>
<feature type="compositionally biased region" description="Low complexity" evidence="1">
    <location>
        <begin position="32"/>
        <end position="44"/>
    </location>
</feature>
<organism evidence="2 3">
    <name type="scientific">Pleurodeles waltl</name>
    <name type="common">Iberian ribbed newt</name>
    <dbReference type="NCBI Taxonomy" id="8319"/>
    <lineage>
        <taxon>Eukaryota</taxon>
        <taxon>Metazoa</taxon>
        <taxon>Chordata</taxon>
        <taxon>Craniata</taxon>
        <taxon>Vertebrata</taxon>
        <taxon>Euteleostomi</taxon>
        <taxon>Amphibia</taxon>
        <taxon>Batrachia</taxon>
        <taxon>Caudata</taxon>
        <taxon>Salamandroidea</taxon>
        <taxon>Salamandridae</taxon>
        <taxon>Pleurodelinae</taxon>
        <taxon>Pleurodeles</taxon>
    </lineage>
</organism>